<dbReference type="PANTHER" id="PTHR22916:SF3">
    <property type="entry name" value="UDP-GLCNAC:BETAGAL BETA-1,3-N-ACETYLGLUCOSAMINYLTRANSFERASE-LIKE PROTEIN 1"/>
    <property type="match status" value="1"/>
</dbReference>
<dbReference type="HOGENOM" id="CLU_025996_0_9_0"/>
<evidence type="ECO:0000313" key="2">
    <source>
        <dbReference type="EMBL" id="EAU54362.1"/>
    </source>
</evidence>
<dbReference type="InterPro" id="IPR001173">
    <property type="entry name" value="Glyco_trans_2-like"/>
</dbReference>
<comment type="caution">
    <text evidence="2">The sequence shown here is derived from an EMBL/GenBank/DDBJ whole genome shotgun (WGS) entry which is preliminary data.</text>
</comment>
<dbReference type="Gene3D" id="3.90.550.10">
    <property type="entry name" value="Spore Coat Polysaccharide Biosynthesis Protein SpsA, Chain A"/>
    <property type="match status" value="1"/>
</dbReference>
<feature type="domain" description="Glycosyltransferase 2-like" evidence="1">
    <location>
        <begin position="6"/>
        <end position="165"/>
    </location>
</feature>
<organism evidence="2 3">
    <name type="scientific">Mariprofundus ferrooxydans PV-1</name>
    <dbReference type="NCBI Taxonomy" id="314345"/>
    <lineage>
        <taxon>Bacteria</taxon>
        <taxon>Pseudomonadati</taxon>
        <taxon>Pseudomonadota</taxon>
        <taxon>Candidatius Mariprofundia</taxon>
        <taxon>Mariprofundales</taxon>
        <taxon>Mariprofundaceae</taxon>
        <taxon>Mariprofundus</taxon>
    </lineage>
</organism>
<dbReference type="PANTHER" id="PTHR22916">
    <property type="entry name" value="GLYCOSYLTRANSFERASE"/>
    <property type="match status" value="1"/>
</dbReference>
<dbReference type="InterPro" id="IPR029044">
    <property type="entry name" value="Nucleotide-diphossugar_trans"/>
</dbReference>
<dbReference type="EMBL" id="AATS01000009">
    <property type="protein sequence ID" value="EAU54362.1"/>
    <property type="molecule type" value="Genomic_DNA"/>
</dbReference>
<keyword evidence="3" id="KW-1185">Reference proteome</keyword>
<dbReference type="SUPFAM" id="SSF53448">
    <property type="entry name" value="Nucleotide-diphospho-sugar transferases"/>
    <property type="match status" value="1"/>
</dbReference>
<dbReference type="RefSeq" id="WP_009851817.1">
    <property type="nucleotide sequence ID" value="NZ_DS022296.1"/>
</dbReference>
<dbReference type="Pfam" id="PF00535">
    <property type="entry name" value="Glycos_transf_2"/>
    <property type="match status" value="1"/>
</dbReference>
<dbReference type="CDD" id="cd00761">
    <property type="entry name" value="Glyco_tranf_GTA_type"/>
    <property type="match status" value="1"/>
</dbReference>
<proteinExistence type="predicted"/>
<dbReference type="eggNOG" id="COG1215">
    <property type="taxonomic scope" value="Bacteria"/>
</dbReference>
<evidence type="ECO:0000313" key="3">
    <source>
        <dbReference type="Proteomes" id="UP000005297"/>
    </source>
</evidence>
<dbReference type="Proteomes" id="UP000005297">
    <property type="component" value="Unassembled WGS sequence"/>
</dbReference>
<evidence type="ECO:0000259" key="1">
    <source>
        <dbReference type="Pfam" id="PF00535"/>
    </source>
</evidence>
<accession>Q0EYK5</accession>
<dbReference type="GO" id="GO:0016758">
    <property type="term" value="F:hexosyltransferase activity"/>
    <property type="evidence" value="ECO:0007669"/>
    <property type="project" value="UniProtKB-ARBA"/>
</dbReference>
<keyword evidence="2" id="KW-0808">Transferase</keyword>
<gene>
    <name evidence="2" type="ORF">SPV1_00245</name>
</gene>
<sequence>MKPTVTIALPVYNGGATLKLAVHSILQQSFTDWELIILNDASTDNSLEVMRSFDDSRIRLVEGESNLGLSARLNMAADLARGDYFARMDQDDVSYPHRIEKQLEYLKHHPRIDLLATATTVFRGAGEALGCLPVQNAHDKICARPWNGFHMPHPTWMGRTDWFRQHRYDSSADGAEDQQLLLRSYRDSHYACLSEPLLAYREGVRSLKKMFRARHIFARAYMRQFAVEGRYGMTIKVACYALLKVAADMLNLVFGVAGMRNSLRQMSAAEMSAWQTIWRRFEVMDAGKNDAKP</sequence>
<name>Q0EYK5_9PROT</name>
<reference evidence="2 3" key="1">
    <citation type="submission" date="2006-09" db="EMBL/GenBank/DDBJ databases">
        <authorList>
            <person name="Emerson D."/>
            <person name="Ferriera S."/>
            <person name="Johnson J."/>
            <person name="Kravitz S."/>
            <person name="Halpern A."/>
            <person name="Remington K."/>
            <person name="Beeson K."/>
            <person name="Tran B."/>
            <person name="Rogers Y.-H."/>
            <person name="Friedman R."/>
            <person name="Venter J.C."/>
        </authorList>
    </citation>
    <scope>NUCLEOTIDE SEQUENCE [LARGE SCALE GENOMIC DNA]</scope>
    <source>
        <strain evidence="2 3">PV-1</strain>
    </source>
</reference>
<dbReference type="InParanoid" id="Q0EYK5"/>
<protein>
    <submittedName>
        <fullName evidence="2">Glycosyl transferase domain protein</fullName>
    </submittedName>
</protein>
<dbReference type="OrthoDB" id="5291101at2"/>
<dbReference type="AlphaFoldDB" id="Q0EYK5"/>